<organism evidence="3">
    <name type="scientific">Micromonas pusilla (strain CCMP1545)</name>
    <name type="common">Picoplanktonic green alga</name>
    <dbReference type="NCBI Taxonomy" id="564608"/>
    <lineage>
        <taxon>Eukaryota</taxon>
        <taxon>Viridiplantae</taxon>
        <taxon>Chlorophyta</taxon>
        <taxon>Mamiellophyceae</taxon>
        <taxon>Mamiellales</taxon>
        <taxon>Mamiellaceae</taxon>
        <taxon>Micromonas</taxon>
    </lineage>
</organism>
<name>C1MYW1_MICPC</name>
<dbReference type="EMBL" id="GG663743">
    <property type="protein sequence ID" value="EEH54502.1"/>
    <property type="molecule type" value="Genomic_DNA"/>
</dbReference>
<keyword evidence="3" id="KW-1185">Reference proteome</keyword>
<dbReference type="Proteomes" id="UP000001876">
    <property type="component" value="Unassembled WGS sequence"/>
</dbReference>
<reference evidence="2 3" key="1">
    <citation type="journal article" date="2009" name="Science">
        <title>Green evolution and dynamic adaptations revealed by genomes of the marine picoeukaryotes Micromonas.</title>
        <authorList>
            <person name="Worden A.Z."/>
            <person name="Lee J.H."/>
            <person name="Mock T."/>
            <person name="Rouze P."/>
            <person name="Simmons M.P."/>
            <person name="Aerts A.L."/>
            <person name="Allen A.E."/>
            <person name="Cuvelier M.L."/>
            <person name="Derelle E."/>
            <person name="Everett M.V."/>
            <person name="Foulon E."/>
            <person name="Grimwood J."/>
            <person name="Gundlach H."/>
            <person name="Henrissat B."/>
            <person name="Napoli C."/>
            <person name="McDonald S.M."/>
            <person name="Parker M.S."/>
            <person name="Rombauts S."/>
            <person name="Salamov A."/>
            <person name="Von Dassow P."/>
            <person name="Badger J.H."/>
            <person name="Coutinho P.M."/>
            <person name="Demir E."/>
            <person name="Dubchak I."/>
            <person name="Gentemann C."/>
            <person name="Eikrem W."/>
            <person name="Gready J.E."/>
            <person name="John U."/>
            <person name="Lanier W."/>
            <person name="Lindquist E.A."/>
            <person name="Lucas S."/>
            <person name="Mayer K.F."/>
            <person name="Moreau H."/>
            <person name="Not F."/>
            <person name="Otillar R."/>
            <person name="Panaud O."/>
            <person name="Pangilinan J."/>
            <person name="Paulsen I."/>
            <person name="Piegu B."/>
            <person name="Poliakov A."/>
            <person name="Robbens S."/>
            <person name="Schmutz J."/>
            <person name="Toulza E."/>
            <person name="Wyss T."/>
            <person name="Zelensky A."/>
            <person name="Zhou K."/>
            <person name="Armbrust E.V."/>
            <person name="Bhattacharya D."/>
            <person name="Goodenough U.W."/>
            <person name="Van de Peer Y."/>
            <person name="Grigoriev I.V."/>
        </authorList>
    </citation>
    <scope>NUCLEOTIDE SEQUENCE [LARGE SCALE GENOMIC DNA]</scope>
    <source>
        <strain evidence="2 3">CCMP1545</strain>
    </source>
</reference>
<protein>
    <submittedName>
        <fullName evidence="2">Predicted protein</fullName>
    </submittedName>
</protein>
<evidence type="ECO:0000313" key="2">
    <source>
        <dbReference type="EMBL" id="EEH54502.1"/>
    </source>
</evidence>
<sequence length="105" mass="12250">MPYPASGYCRWCAVEFDFEFADEYPGYSVACKAHELCLDCFDKRKEEQRRQVELNTIYMRCDELGERLEAETARRKRAEAKLRELGVDVGENGLEEEEKKTKPSS</sequence>
<gene>
    <name evidence="2" type="ORF">MICPUCDRAFT_60508</name>
</gene>
<proteinExistence type="predicted"/>
<evidence type="ECO:0000313" key="3">
    <source>
        <dbReference type="Proteomes" id="UP000001876"/>
    </source>
</evidence>
<dbReference type="AlphaFoldDB" id="C1MYW1"/>
<dbReference type="KEGG" id="mpp:MICPUCDRAFT_60508"/>
<feature type="coiled-coil region" evidence="1">
    <location>
        <begin position="61"/>
        <end position="88"/>
    </location>
</feature>
<dbReference type="RefSeq" id="XP_003060852.1">
    <property type="nucleotide sequence ID" value="XM_003060806.1"/>
</dbReference>
<accession>C1MYW1</accession>
<dbReference type="GeneID" id="9686548"/>
<evidence type="ECO:0000256" key="1">
    <source>
        <dbReference type="SAM" id="Coils"/>
    </source>
</evidence>
<keyword evidence="1" id="KW-0175">Coiled coil</keyword>